<dbReference type="EMBL" id="CP002049">
    <property type="protein sequence ID" value="ADI13353.1"/>
    <property type="molecule type" value="Genomic_DNA"/>
</dbReference>
<feature type="chain" id="PRO_5003094384" description="Outer membrane protein beta-barrel domain-containing protein" evidence="1">
    <location>
        <begin position="21"/>
        <end position="175"/>
    </location>
</feature>
<dbReference type="AlphaFoldDB" id="D7CXZ3"/>
<evidence type="ECO:0008006" key="4">
    <source>
        <dbReference type="Google" id="ProtNLM"/>
    </source>
</evidence>
<dbReference type="RefSeq" id="WP_013176733.1">
    <property type="nucleotide sequence ID" value="NC_014221.1"/>
</dbReference>
<organism evidence="2 3">
    <name type="scientific">Truepera radiovictrix (strain DSM 17093 / CIP 108686 / LMG 22925 / RQ-24)</name>
    <dbReference type="NCBI Taxonomy" id="649638"/>
    <lineage>
        <taxon>Bacteria</taxon>
        <taxon>Thermotogati</taxon>
        <taxon>Deinococcota</taxon>
        <taxon>Deinococci</taxon>
        <taxon>Trueperales</taxon>
        <taxon>Trueperaceae</taxon>
        <taxon>Truepera</taxon>
    </lineage>
</organism>
<feature type="signal peptide" evidence="1">
    <location>
        <begin position="1"/>
        <end position="20"/>
    </location>
</feature>
<accession>D7CXZ3</accession>
<proteinExistence type="predicted"/>
<reference evidence="3" key="1">
    <citation type="submission" date="2010-05" db="EMBL/GenBank/DDBJ databases">
        <title>The complete genome of Truepera radiovictris DSM 17093.</title>
        <authorList>
            <consortium name="US DOE Joint Genome Institute (JGI-PGF)"/>
            <person name="Lucas S."/>
            <person name="Copeland A."/>
            <person name="Lapidus A."/>
            <person name="Glavina del Rio T."/>
            <person name="Dalin E."/>
            <person name="Tice H."/>
            <person name="Bruce D."/>
            <person name="Goodwin L."/>
            <person name="Pitluck S."/>
            <person name="Kyrpides N."/>
            <person name="Mavromatis K."/>
            <person name="Ovchinnikova G."/>
            <person name="Munk A.C."/>
            <person name="Detter J.C."/>
            <person name="Han C."/>
            <person name="Tapia R."/>
            <person name="Land M."/>
            <person name="Hauser L."/>
            <person name="Markowitz V."/>
            <person name="Cheng J.-F."/>
            <person name="Hugenholtz P."/>
            <person name="Woyke T."/>
            <person name="Wu D."/>
            <person name="Tindall B."/>
            <person name="Pomrenke H.G."/>
            <person name="Brambilla E."/>
            <person name="Klenk H.-P."/>
            <person name="Eisen J.A."/>
        </authorList>
    </citation>
    <scope>NUCLEOTIDE SEQUENCE [LARGE SCALE GENOMIC DNA]</scope>
    <source>
        <strain evidence="3">DSM 17093 / CIP 108686 / LMG 22925 / RQ-24</strain>
    </source>
</reference>
<evidence type="ECO:0000313" key="3">
    <source>
        <dbReference type="Proteomes" id="UP000000379"/>
    </source>
</evidence>
<name>D7CXZ3_TRURR</name>
<dbReference type="OrthoDB" id="1118003at2"/>
<dbReference type="KEGG" id="tra:Trad_0213"/>
<keyword evidence="1" id="KW-0732">Signal</keyword>
<dbReference type="STRING" id="649638.Trad_0213"/>
<sequence length="175" mass="18900">MHKRIVALLSLLALLGVAFAQEDTTVDAEVTEQGAEVVVAVEAAPGVEFDTTQFVGAALPFPASLHYGIKDVQLFGAEPDLRFRFSGNLFTSRLGVGVDALFDIATLEENIQLYGGPSLDLGTIFPVQPSFAFAGFLGGEYRFNREIGFFAEIGTGIQFPFTLDPRGALGFNYHF</sequence>
<evidence type="ECO:0000313" key="2">
    <source>
        <dbReference type="EMBL" id="ADI13353.1"/>
    </source>
</evidence>
<dbReference type="HOGENOM" id="CLU_1531875_0_0_0"/>
<protein>
    <recommendedName>
        <fullName evidence="4">Outer membrane protein beta-barrel domain-containing protein</fullName>
    </recommendedName>
</protein>
<keyword evidence="3" id="KW-1185">Reference proteome</keyword>
<gene>
    <name evidence="2" type="ordered locus">Trad_0213</name>
</gene>
<evidence type="ECO:0000256" key="1">
    <source>
        <dbReference type="SAM" id="SignalP"/>
    </source>
</evidence>
<reference evidence="2 3" key="2">
    <citation type="journal article" date="2011" name="Stand. Genomic Sci.">
        <title>Complete genome sequence of Truepera radiovictrix type strain (RQ-24).</title>
        <authorList>
            <person name="Ivanova N."/>
            <person name="Rohde C."/>
            <person name="Munk C."/>
            <person name="Nolan M."/>
            <person name="Lucas S."/>
            <person name="Del Rio T.G."/>
            <person name="Tice H."/>
            <person name="Deshpande S."/>
            <person name="Cheng J.F."/>
            <person name="Tapia R."/>
            <person name="Han C."/>
            <person name="Goodwin L."/>
            <person name="Pitluck S."/>
            <person name="Liolios K."/>
            <person name="Mavromatis K."/>
            <person name="Mikhailova N."/>
            <person name="Pati A."/>
            <person name="Chen A."/>
            <person name="Palaniappan K."/>
            <person name="Land M."/>
            <person name="Hauser L."/>
            <person name="Chang Y.J."/>
            <person name="Jeffries C.D."/>
            <person name="Brambilla E."/>
            <person name="Rohde M."/>
            <person name="Goker M."/>
            <person name="Tindall B.J."/>
            <person name="Woyke T."/>
            <person name="Bristow J."/>
            <person name="Eisen J.A."/>
            <person name="Markowitz V."/>
            <person name="Hugenholtz P."/>
            <person name="Kyrpides N.C."/>
            <person name="Klenk H.P."/>
            <person name="Lapidus A."/>
        </authorList>
    </citation>
    <scope>NUCLEOTIDE SEQUENCE [LARGE SCALE GENOMIC DNA]</scope>
    <source>
        <strain evidence="3">DSM 17093 / CIP 108686 / LMG 22925 / RQ-24</strain>
    </source>
</reference>
<dbReference type="Proteomes" id="UP000000379">
    <property type="component" value="Chromosome"/>
</dbReference>